<keyword evidence="3" id="KW-1185">Reference proteome</keyword>
<dbReference type="EMBL" id="JADNYM010000006">
    <property type="protein sequence ID" value="MBG0738994.1"/>
    <property type="molecule type" value="Genomic_DNA"/>
</dbReference>
<keyword evidence="1" id="KW-0732">Signal</keyword>
<proteinExistence type="predicted"/>
<dbReference type="PROSITE" id="PS51257">
    <property type="entry name" value="PROKAR_LIPOPROTEIN"/>
    <property type="match status" value="1"/>
</dbReference>
<protein>
    <recommendedName>
        <fullName evidence="4">Lipoprotein</fullName>
    </recommendedName>
</protein>
<evidence type="ECO:0000313" key="2">
    <source>
        <dbReference type="EMBL" id="MBG0738994.1"/>
    </source>
</evidence>
<comment type="caution">
    <text evidence="2">The sequence shown here is derived from an EMBL/GenBank/DDBJ whole genome shotgun (WGS) entry which is preliminary data.</text>
</comment>
<dbReference type="AlphaFoldDB" id="A0A931CP79"/>
<sequence length="439" mass="45739">MVTEKLRRTARTITPIIAIVVAGTTLTSCAVPQQAAVTQEPAAVSAAPLKTTAQTPTMTPTATAKATPSLAAATNAGDGYVPFGHFLVKPQFGEPHGWTSGSTDFYVIGTGPIKISAATLLPGKETTTELYTSIGTEAKPMIAGAVEYRAPASGLNPEKYVTALLAIDPTTGTVVKQTDVLSADRRDNVKNLTGSSSGTAIAFSEDASKIGGPDIPVMTFAYDIMSGQKLWERAGNSMANVFGALTIVEEGKGKTQQGYTCPRAVGIDVETGKDLFSVDYIDHGTPCTNPSIGSSVPGAFLPGLSEAFRYTRLNGTPDAAFDSHTGAPVTLPKRILGVDPRSTLVVALGEGAYIDPTPIIVSDAATGETKYTLDAATATKLAAKVDGLYDGKLYLKTTDQNPVVDVATGKVITDTTKRHPLGAVDSWTYWSDGALDKTS</sequence>
<feature type="signal peptide" evidence="1">
    <location>
        <begin position="1"/>
        <end position="30"/>
    </location>
</feature>
<organism evidence="2 3">
    <name type="scientific">Arthrobacter terrae</name>
    <dbReference type="NCBI Taxonomy" id="2935737"/>
    <lineage>
        <taxon>Bacteria</taxon>
        <taxon>Bacillati</taxon>
        <taxon>Actinomycetota</taxon>
        <taxon>Actinomycetes</taxon>
        <taxon>Micrococcales</taxon>
        <taxon>Micrococcaceae</taxon>
        <taxon>Arthrobacter</taxon>
    </lineage>
</organism>
<evidence type="ECO:0000256" key="1">
    <source>
        <dbReference type="SAM" id="SignalP"/>
    </source>
</evidence>
<reference evidence="2 3" key="1">
    <citation type="submission" date="2020-11" db="EMBL/GenBank/DDBJ databases">
        <title>Arthrobacter antarcticus sp. nov., isolated from Antarctic Soil.</title>
        <authorList>
            <person name="Li J."/>
        </authorList>
    </citation>
    <scope>NUCLEOTIDE SEQUENCE [LARGE SCALE GENOMIC DNA]</scope>
    <source>
        <strain evidence="2 3">Z1-20</strain>
    </source>
</reference>
<dbReference type="RefSeq" id="WP_196395943.1">
    <property type="nucleotide sequence ID" value="NZ_JADNYM010000006.1"/>
</dbReference>
<evidence type="ECO:0008006" key="4">
    <source>
        <dbReference type="Google" id="ProtNLM"/>
    </source>
</evidence>
<accession>A0A931CP79</accession>
<dbReference type="Proteomes" id="UP000655366">
    <property type="component" value="Unassembled WGS sequence"/>
</dbReference>
<feature type="chain" id="PRO_5039131495" description="Lipoprotein" evidence="1">
    <location>
        <begin position="31"/>
        <end position="439"/>
    </location>
</feature>
<name>A0A931CP79_9MICC</name>
<evidence type="ECO:0000313" key="3">
    <source>
        <dbReference type="Proteomes" id="UP000655366"/>
    </source>
</evidence>
<gene>
    <name evidence="2" type="ORF">IV500_06095</name>
</gene>